<sequence>MNAAFSRTLEFLLLPPGNLLLFLLLALLLYKWRSAVLVVLVIGMLQGVAFSLPVVAEALMGKLEQQYPPVPQLWLQQPLPEAIVVLGAGRNLEAVEYDGKMSASTELERLNYAAYLHRKTGLPILVSGTDQEATFMQEIMANTFQAPIRWQDSSSHTTWENAEFSDRILAQAGIHSAWVVTQAWHMPRAMRAFSNRQVQYFPASTTYGSCNFWRHEWMWWTPQATALSRSQTALHEWLGLLAYDWRH</sequence>
<accession>A0ABU6CYE0</accession>
<dbReference type="Proteomes" id="UP001308005">
    <property type="component" value="Unassembled WGS sequence"/>
</dbReference>
<comment type="caution">
    <text evidence="3">The sequence shown here is derived from an EMBL/GenBank/DDBJ whole genome shotgun (WGS) entry which is preliminary data.</text>
</comment>
<dbReference type="RefSeq" id="WP_324694483.1">
    <property type="nucleotide sequence ID" value="NZ_JAYMYJ010000086.1"/>
</dbReference>
<feature type="transmembrane region" description="Helical" evidence="1">
    <location>
        <begin position="36"/>
        <end position="56"/>
    </location>
</feature>
<dbReference type="InterPro" id="IPR014729">
    <property type="entry name" value="Rossmann-like_a/b/a_fold"/>
</dbReference>
<protein>
    <submittedName>
        <fullName evidence="3">YdcF family protein</fullName>
    </submittedName>
</protein>
<evidence type="ECO:0000313" key="3">
    <source>
        <dbReference type="EMBL" id="MEB4591097.1"/>
    </source>
</evidence>
<dbReference type="InterPro" id="IPR051599">
    <property type="entry name" value="Cell_Envelope_Assoc"/>
</dbReference>
<organism evidence="3 4">
    <name type="scientific">Candidatus Thiothrix phosphatis</name>
    <dbReference type="NCBI Taxonomy" id="3112415"/>
    <lineage>
        <taxon>Bacteria</taxon>
        <taxon>Pseudomonadati</taxon>
        <taxon>Pseudomonadota</taxon>
        <taxon>Gammaproteobacteria</taxon>
        <taxon>Thiotrichales</taxon>
        <taxon>Thiotrichaceae</taxon>
        <taxon>Thiothrix</taxon>
    </lineage>
</organism>
<keyword evidence="1" id="KW-0472">Membrane</keyword>
<keyword evidence="4" id="KW-1185">Reference proteome</keyword>
<dbReference type="InterPro" id="IPR003848">
    <property type="entry name" value="DUF218"/>
</dbReference>
<feature type="domain" description="DUF218" evidence="2">
    <location>
        <begin position="81"/>
        <end position="239"/>
    </location>
</feature>
<name>A0ABU6CYE0_9GAMM</name>
<proteinExistence type="predicted"/>
<evidence type="ECO:0000259" key="2">
    <source>
        <dbReference type="Pfam" id="PF02698"/>
    </source>
</evidence>
<dbReference type="PANTHER" id="PTHR30336">
    <property type="entry name" value="INNER MEMBRANE PROTEIN, PROBABLE PERMEASE"/>
    <property type="match status" value="1"/>
</dbReference>
<dbReference type="EMBL" id="JAYMYJ010000086">
    <property type="protein sequence ID" value="MEB4591097.1"/>
    <property type="molecule type" value="Genomic_DNA"/>
</dbReference>
<dbReference type="CDD" id="cd06259">
    <property type="entry name" value="YdcF-like"/>
    <property type="match status" value="1"/>
</dbReference>
<feature type="transmembrane region" description="Helical" evidence="1">
    <location>
        <begin position="12"/>
        <end position="30"/>
    </location>
</feature>
<dbReference type="Pfam" id="PF02698">
    <property type="entry name" value="DUF218"/>
    <property type="match status" value="1"/>
</dbReference>
<evidence type="ECO:0000313" key="4">
    <source>
        <dbReference type="Proteomes" id="UP001308005"/>
    </source>
</evidence>
<dbReference type="PANTHER" id="PTHR30336:SF4">
    <property type="entry name" value="ENVELOPE BIOGENESIS FACTOR ELYC"/>
    <property type="match status" value="1"/>
</dbReference>
<evidence type="ECO:0000256" key="1">
    <source>
        <dbReference type="SAM" id="Phobius"/>
    </source>
</evidence>
<keyword evidence="1" id="KW-0812">Transmembrane</keyword>
<reference evidence="4" key="1">
    <citation type="submission" date="2023-07" db="EMBL/GenBank/DDBJ databases">
        <title>The carbon used by Thiothrix.</title>
        <authorList>
            <person name="Chen L."/>
        </authorList>
    </citation>
    <scope>NUCLEOTIDE SEQUENCE [LARGE SCALE GENOMIC DNA]</scope>
</reference>
<gene>
    <name evidence="3" type="ORF">VSS37_08920</name>
</gene>
<keyword evidence="1" id="KW-1133">Transmembrane helix</keyword>
<dbReference type="Gene3D" id="3.40.50.620">
    <property type="entry name" value="HUPs"/>
    <property type="match status" value="1"/>
</dbReference>